<evidence type="ECO:0000313" key="3">
    <source>
        <dbReference type="Proteomes" id="UP001139521"/>
    </source>
</evidence>
<dbReference type="Proteomes" id="UP001139521">
    <property type="component" value="Unassembled WGS sequence"/>
</dbReference>
<dbReference type="EMBL" id="JAKHSK010000001">
    <property type="protein sequence ID" value="MCL6216921.1"/>
    <property type="molecule type" value="Genomic_DNA"/>
</dbReference>
<keyword evidence="3" id="KW-1185">Reference proteome</keyword>
<evidence type="ECO:0000313" key="2">
    <source>
        <dbReference type="EMBL" id="MCL6216921.1"/>
    </source>
</evidence>
<evidence type="ECO:0000256" key="1">
    <source>
        <dbReference type="SAM" id="MobiDB-lite"/>
    </source>
</evidence>
<sequence length="210" mass="23317">METLIVICLIIVIVLLLKDKVVIQKVAGRKGKTKNERPDLPDIMGLPKPLERHPLPMDAAKSQWKESDEIHDNFETETYETGFAREIPQEELDEVFGSTPDFEGEEEEWREQGLPNGDNGFATGVTYDELTTVGALLRQDVLEPASQKKAVDIVQRLQGTDLFGLLENSMEGASRKIAKLLDKSLPTGTDSGSSDLRKSDLGDFDIGEFV</sequence>
<feature type="region of interest" description="Disordered" evidence="1">
    <location>
        <begin position="183"/>
        <end position="210"/>
    </location>
</feature>
<organism evidence="2 3">
    <name type="scientific">Zunongwangia pacifica</name>
    <dbReference type="NCBI Taxonomy" id="2911062"/>
    <lineage>
        <taxon>Bacteria</taxon>
        <taxon>Pseudomonadati</taxon>
        <taxon>Bacteroidota</taxon>
        <taxon>Flavobacteriia</taxon>
        <taxon>Flavobacteriales</taxon>
        <taxon>Flavobacteriaceae</taxon>
        <taxon>Zunongwangia</taxon>
    </lineage>
</organism>
<feature type="region of interest" description="Disordered" evidence="1">
    <location>
        <begin position="31"/>
        <end position="51"/>
    </location>
</feature>
<proteinExistence type="predicted"/>
<dbReference type="RefSeq" id="WP_249599905.1">
    <property type="nucleotide sequence ID" value="NZ_JAKHSK010000001.1"/>
</dbReference>
<dbReference type="AlphaFoldDB" id="A0A9X1ZMV1"/>
<accession>A0A9X1ZMV1</accession>
<protein>
    <submittedName>
        <fullName evidence="2">Conjugal transfer protein TraD</fullName>
    </submittedName>
</protein>
<gene>
    <name evidence="2" type="ORF">L1967_01320</name>
</gene>
<name>A0A9X1ZMV1_9FLAO</name>
<reference evidence="2" key="1">
    <citation type="submission" date="2022-01" db="EMBL/GenBank/DDBJ databases">
        <title>Genome sequencing of Zunongwangia sp. M21534 genome.</title>
        <authorList>
            <person name="Chen Y."/>
            <person name="Dong C."/>
            <person name="Shao Z."/>
        </authorList>
    </citation>
    <scope>NUCLEOTIDE SEQUENCE</scope>
    <source>
        <strain evidence="2">MCCC M21534</strain>
    </source>
</reference>
<comment type="caution">
    <text evidence="2">The sequence shown here is derived from an EMBL/GenBank/DDBJ whole genome shotgun (WGS) entry which is preliminary data.</text>
</comment>